<evidence type="ECO:0000256" key="3">
    <source>
        <dbReference type="ARBA" id="ARBA00023295"/>
    </source>
</evidence>
<dbReference type="Pfam" id="PF17851">
    <property type="entry name" value="GH43_C2"/>
    <property type="match status" value="1"/>
</dbReference>
<dbReference type="Proteomes" id="UP000823922">
    <property type="component" value="Unassembled WGS sequence"/>
</dbReference>
<accession>A0A9D2QI36</accession>
<protein>
    <submittedName>
        <fullName evidence="7">Glycoside hydrolase 43 family protein</fullName>
    </submittedName>
</protein>
<dbReference type="Gene3D" id="2.60.120.200">
    <property type="match status" value="1"/>
</dbReference>
<dbReference type="CDD" id="cd09001">
    <property type="entry name" value="GH43_FsAxh1-like"/>
    <property type="match status" value="1"/>
</dbReference>
<evidence type="ECO:0000313" key="7">
    <source>
        <dbReference type="EMBL" id="HJC87909.1"/>
    </source>
</evidence>
<feature type="site" description="Important for catalytic activity, responsible for pKa modulation of the active site Glu and correct orientation of both the proton donor and substrate" evidence="4">
    <location>
        <position position="139"/>
    </location>
</feature>
<comment type="caution">
    <text evidence="7">The sequence shown here is derived from an EMBL/GenBank/DDBJ whole genome shotgun (WGS) entry which is preliminary data.</text>
</comment>
<dbReference type="InterPro" id="IPR041542">
    <property type="entry name" value="GH43_C2"/>
</dbReference>
<name>A0A9D2QI36_9FIRM</name>
<dbReference type="SUPFAM" id="SSF49899">
    <property type="entry name" value="Concanavalin A-like lectins/glucanases"/>
    <property type="match status" value="1"/>
</dbReference>
<dbReference type="GO" id="GO:0004553">
    <property type="term" value="F:hydrolase activity, hydrolyzing O-glycosyl compounds"/>
    <property type="evidence" value="ECO:0007669"/>
    <property type="project" value="InterPro"/>
</dbReference>
<gene>
    <name evidence="7" type="ORF">H9926_07850</name>
</gene>
<comment type="similarity">
    <text evidence="1 5">Belongs to the glycosyl hydrolase 43 family.</text>
</comment>
<dbReference type="InterPro" id="IPR051795">
    <property type="entry name" value="Glycosyl_Hydrlase_43"/>
</dbReference>
<evidence type="ECO:0000256" key="5">
    <source>
        <dbReference type="RuleBase" id="RU361187"/>
    </source>
</evidence>
<dbReference type="GO" id="GO:0005975">
    <property type="term" value="P:carbohydrate metabolic process"/>
    <property type="evidence" value="ECO:0007669"/>
    <property type="project" value="InterPro"/>
</dbReference>
<evidence type="ECO:0000256" key="1">
    <source>
        <dbReference type="ARBA" id="ARBA00009865"/>
    </source>
</evidence>
<evidence type="ECO:0000259" key="6">
    <source>
        <dbReference type="Pfam" id="PF17851"/>
    </source>
</evidence>
<dbReference type="AlphaFoldDB" id="A0A9D2QI36"/>
<keyword evidence="3 5" id="KW-0326">Glycosidase</keyword>
<organism evidence="7 8">
    <name type="scientific">Candidatus Eisenbergiella intestinigallinarum</name>
    <dbReference type="NCBI Taxonomy" id="2838549"/>
    <lineage>
        <taxon>Bacteria</taxon>
        <taxon>Bacillati</taxon>
        <taxon>Bacillota</taxon>
        <taxon>Clostridia</taxon>
        <taxon>Lachnospirales</taxon>
        <taxon>Lachnospiraceae</taxon>
        <taxon>Eisenbergiella</taxon>
    </lineage>
</organism>
<dbReference type="Pfam" id="PF04616">
    <property type="entry name" value="Glyco_hydro_43"/>
    <property type="match status" value="1"/>
</dbReference>
<sequence>MEDKKEIAKSVWTADQGDGTYRNPILYADYSDLDAIRVGEDYFMIASSFCNTPAIPVLHSRDLVNWKVINYVAENIPLPGYDVPRHGCGVWAPAIRYHNGVYYVLVPFPDEGIMVSRTTDPWGVWSRLEYVKKVTGWIDPCPFWDDDGKAYMVSAFAKSRVGLGSWLYLSPMKEDCSELTGEGKFIYDGHETQPTIEGPKLYRRNGYYYIFAPAGGVTNGWQTVLRSRNIEGPYEERIVLRQGTTPVNGPHQGAWVDTPNGESWFLHFQDAGNAGRVIHLQPMRWEEDWPVIGENPDENGCGEPVLSYRKPDVGREYPVETPDSSDDFQSKGLGLQWQWNANHRREWYDCGDGILKLYAQKIEPQVKLSDVSSLLLQKWPAPAFTVSVLLLLDEWKEGDIGGLVTLGGHYSALMLEKKDGKMLLQQWSGIWNEGEESHEYLEEITKDQLCIRMTVKETRIVSYQISEEGKEFRKVGRNEVVTPGKWVGVKTGLGAVHQGNGTAGVLKAASFHFDPS</sequence>
<evidence type="ECO:0000313" key="8">
    <source>
        <dbReference type="Proteomes" id="UP000823922"/>
    </source>
</evidence>
<dbReference type="InterPro" id="IPR013320">
    <property type="entry name" value="ConA-like_dom_sf"/>
</dbReference>
<dbReference type="Gene3D" id="2.115.10.20">
    <property type="entry name" value="Glycosyl hydrolase domain, family 43"/>
    <property type="match status" value="1"/>
</dbReference>
<evidence type="ECO:0000256" key="4">
    <source>
        <dbReference type="PIRSR" id="PIRSR606710-2"/>
    </source>
</evidence>
<reference evidence="7" key="1">
    <citation type="journal article" date="2021" name="PeerJ">
        <title>Extensive microbial diversity within the chicken gut microbiome revealed by metagenomics and culture.</title>
        <authorList>
            <person name="Gilroy R."/>
            <person name="Ravi A."/>
            <person name="Getino M."/>
            <person name="Pursley I."/>
            <person name="Horton D.L."/>
            <person name="Alikhan N.F."/>
            <person name="Baker D."/>
            <person name="Gharbi K."/>
            <person name="Hall N."/>
            <person name="Watson M."/>
            <person name="Adriaenssens E.M."/>
            <person name="Foster-Nyarko E."/>
            <person name="Jarju S."/>
            <person name="Secka A."/>
            <person name="Antonio M."/>
            <person name="Oren A."/>
            <person name="Chaudhuri R.R."/>
            <person name="La Ragione R."/>
            <person name="Hildebrand F."/>
            <person name="Pallen M.J."/>
        </authorList>
    </citation>
    <scope>NUCLEOTIDE SEQUENCE</scope>
    <source>
        <strain evidence="7">ChiBcec1-1630</strain>
    </source>
</reference>
<feature type="domain" description="Beta-xylosidase C-terminal Concanavalin A-like" evidence="6">
    <location>
        <begin position="325"/>
        <end position="505"/>
    </location>
</feature>
<dbReference type="EMBL" id="DWVS01000198">
    <property type="protein sequence ID" value="HJC87909.1"/>
    <property type="molecule type" value="Genomic_DNA"/>
</dbReference>
<dbReference type="PANTHER" id="PTHR42812">
    <property type="entry name" value="BETA-XYLOSIDASE"/>
    <property type="match status" value="1"/>
</dbReference>
<dbReference type="PANTHER" id="PTHR42812:SF12">
    <property type="entry name" value="BETA-XYLOSIDASE-RELATED"/>
    <property type="match status" value="1"/>
</dbReference>
<evidence type="ECO:0000256" key="2">
    <source>
        <dbReference type="ARBA" id="ARBA00022801"/>
    </source>
</evidence>
<reference evidence="7" key="2">
    <citation type="submission" date="2021-04" db="EMBL/GenBank/DDBJ databases">
        <authorList>
            <person name="Gilroy R."/>
        </authorList>
    </citation>
    <scope>NUCLEOTIDE SEQUENCE</scope>
    <source>
        <strain evidence="7">ChiBcec1-1630</strain>
    </source>
</reference>
<dbReference type="InterPro" id="IPR023296">
    <property type="entry name" value="Glyco_hydro_beta-prop_sf"/>
</dbReference>
<keyword evidence="2 5" id="KW-0378">Hydrolase</keyword>
<proteinExistence type="inferred from homology"/>
<dbReference type="InterPro" id="IPR006710">
    <property type="entry name" value="Glyco_hydro_43"/>
</dbReference>
<dbReference type="SUPFAM" id="SSF75005">
    <property type="entry name" value="Arabinanase/levansucrase/invertase"/>
    <property type="match status" value="1"/>
</dbReference>